<sequence length="79" mass="9103">MHNLHRYAIHYRFNGEPLEEQMESFEPITQEQAIMQLLIKHVPEPTGVVDAPWELHAQPSIERRAVEVGLSDVCIQEVA</sequence>
<dbReference type="Proteomes" id="UP000638986">
    <property type="component" value="Unassembled WGS sequence"/>
</dbReference>
<reference evidence="3 4" key="1">
    <citation type="submission" date="2018-06" db="EMBL/GenBank/DDBJ databases">
        <authorList>
            <consortium name="Pathogen Informatics"/>
            <person name="Doyle S."/>
        </authorList>
    </citation>
    <scope>NUCLEOTIDE SEQUENCE [LARGE SCALE GENOMIC DNA]</scope>
    <source>
        <strain evidence="3 4">NCTC11842</strain>
    </source>
</reference>
<evidence type="ECO:0000313" key="2">
    <source>
        <dbReference type="EMBL" id="MBH3440194.1"/>
    </source>
</evidence>
<evidence type="ECO:0000313" key="1">
    <source>
        <dbReference type="EMBL" id="MBF8641970.1"/>
    </source>
</evidence>
<dbReference type="AlphaFoldDB" id="A0A2X2EY40"/>
<dbReference type="EMBL" id="JADTXM010000011">
    <property type="protein sequence ID" value="MBH3440194.1"/>
    <property type="molecule type" value="Genomic_DNA"/>
</dbReference>
<dbReference type="Proteomes" id="UP000626180">
    <property type="component" value="Unassembled WGS sequence"/>
</dbReference>
<dbReference type="GeneID" id="300265882"/>
<accession>A0A2X2EY40</accession>
<reference evidence="2 6" key="3">
    <citation type="submission" date="2020-11" db="EMBL/GenBank/DDBJ databases">
        <title>Enhanced detection system for hospital associated transmission using whole genome sequencing surveillance.</title>
        <authorList>
            <person name="Harrison L.H."/>
            <person name="Van Tyne D."/>
            <person name="Marsh J.W."/>
            <person name="Griffith M.P."/>
            <person name="Snyder D.J."/>
            <person name="Cooper V.S."/>
            <person name="Mustapha M."/>
        </authorList>
    </citation>
    <scope>NUCLEOTIDE SEQUENCE [LARGE SCALE GENOMIC DNA]</scope>
    <source>
        <strain evidence="2 6">PSB00013</strain>
    </source>
</reference>
<organism evidence="3 4">
    <name type="scientific">Pseudomonas luteola</name>
    <dbReference type="NCBI Taxonomy" id="47886"/>
    <lineage>
        <taxon>Bacteria</taxon>
        <taxon>Pseudomonadati</taxon>
        <taxon>Pseudomonadota</taxon>
        <taxon>Gammaproteobacteria</taxon>
        <taxon>Pseudomonadales</taxon>
        <taxon>Pseudomonadaceae</taxon>
        <taxon>Pseudomonas</taxon>
    </lineage>
</organism>
<evidence type="ECO:0000313" key="3">
    <source>
        <dbReference type="EMBL" id="SPZ11520.1"/>
    </source>
</evidence>
<dbReference type="EMBL" id="JADMCD010000007">
    <property type="protein sequence ID" value="MBF8641970.1"/>
    <property type="molecule type" value="Genomic_DNA"/>
</dbReference>
<keyword evidence="5" id="KW-1185">Reference proteome</keyword>
<proteinExistence type="predicted"/>
<dbReference type="RefSeq" id="WP_010795525.1">
    <property type="nucleotide sequence ID" value="NZ_CP044086.1"/>
</dbReference>
<evidence type="ECO:0000313" key="5">
    <source>
        <dbReference type="Proteomes" id="UP000626180"/>
    </source>
</evidence>
<dbReference type="EMBL" id="UAUF01000014">
    <property type="protein sequence ID" value="SPZ11520.1"/>
    <property type="molecule type" value="Genomic_DNA"/>
</dbReference>
<evidence type="ECO:0000313" key="6">
    <source>
        <dbReference type="Proteomes" id="UP000638986"/>
    </source>
</evidence>
<gene>
    <name evidence="2" type="ORF">I5Q09_16025</name>
    <name evidence="1" type="ORF">IRZ65_14890</name>
    <name evidence="3" type="ORF">NCTC11842_03765</name>
</gene>
<protein>
    <submittedName>
        <fullName evidence="3">Uncharacterized protein</fullName>
    </submittedName>
</protein>
<reference evidence="1 5" key="2">
    <citation type="submission" date="2020-10" db="EMBL/GenBank/DDBJ databases">
        <title>Genome sequences of Pseudomonas isolates.</title>
        <authorList>
            <person name="Wessels L."/>
            <person name="Reich F."/>
            <person name="Hammerl J."/>
        </authorList>
    </citation>
    <scope>NUCLEOTIDE SEQUENCE [LARGE SCALE GENOMIC DNA]</scope>
    <source>
        <strain evidence="1 5">20-MO00624-0</strain>
    </source>
</reference>
<name>A0A2X2EY40_PSELU</name>
<evidence type="ECO:0000313" key="4">
    <source>
        <dbReference type="Proteomes" id="UP000250443"/>
    </source>
</evidence>
<dbReference type="Proteomes" id="UP000250443">
    <property type="component" value="Unassembled WGS sequence"/>
</dbReference>